<protein>
    <recommendedName>
        <fullName evidence="4">Clr5 domain-containing protein</fullName>
    </recommendedName>
</protein>
<name>A0A1L7WSY8_9HELO</name>
<dbReference type="Proteomes" id="UP000184330">
    <property type="component" value="Unassembled WGS sequence"/>
</dbReference>
<dbReference type="OrthoDB" id="3515611at2759"/>
<dbReference type="InterPro" id="IPR036770">
    <property type="entry name" value="Ankyrin_rpt-contain_sf"/>
</dbReference>
<reference evidence="2 3" key="1">
    <citation type="submission" date="2016-03" db="EMBL/GenBank/DDBJ databases">
        <authorList>
            <person name="Ploux O."/>
        </authorList>
    </citation>
    <scope>NUCLEOTIDE SEQUENCE [LARGE SCALE GENOMIC DNA]</scope>
    <source>
        <strain evidence="2 3">UAMH 11012</strain>
    </source>
</reference>
<accession>A0A1L7WSY8</accession>
<feature type="region of interest" description="Disordered" evidence="1">
    <location>
        <begin position="204"/>
        <end position="224"/>
    </location>
</feature>
<sequence length="689" mass="78455">MTTRNSLAPSRDQCYALTDEQCYKILELRDPRGIRANKDWEALHQPELIRHYMYMRSFPQIEQLMKSKLDWSYKTYNHRFRDWLFPVDRIERQQVVIDLYNEVSDQDTTVPIETPPATLPRLAALRPALQPATPQPQQPTSVPVDFFFQPHPERHPSGSGSHTPDRMSIATMETFTSGSTQSAYTHNDDTFSVSGFSIMTSASSISDAGQGSHTPQGTHTPKFEFDLEQPPRTLRLPKHDPTAGLWNDVLRVVPCGIDHSALQWHESFPSCEGCGYSQWHALMVYARHTNINSFLTAINQLSEFGKMDFAGNYPIHFLMSAGVSMDYFNNLLQFTANTFRQNVFGQNPIHVLNPQDLGDQLVHLLDWLKNNDHPPGLLLTQRDIYCRTPLHALLQRPLSRPLYRQLLNVFPFAEHQLRSLDTSGNSTIKQMSKASSRIKLEDAHSFSLIQAGITEVRLFLDEADQSQTGRVSNYGFHDIARGARGTSYYGFFECRICLQTNAHSNSYLDQVKCACKNNRDRNAPDETGMTPAHLIVMRDRSSGDSAKEEPASETAMLFKTLIPINDHTLREALHALDKEGNSLIFNISVRGFDEILSYCLEMESPGRRCAMVNSFGRRPDGGQWSVLSAVYFRLRKAIDEYKMAHPVRDAALRVRCYEMYGRLAKVKDLLKANGAKESPDKVTRWRIWS</sequence>
<proteinExistence type="predicted"/>
<dbReference type="EMBL" id="FJOG01000007">
    <property type="protein sequence ID" value="CZR55866.1"/>
    <property type="molecule type" value="Genomic_DNA"/>
</dbReference>
<gene>
    <name evidence="2" type="ORF">PAC_05754</name>
</gene>
<organism evidence="2 3">
    <name type="scientific">Phialocephala subalpina</name>
    <dbReference type="NCBI Taxonomy" id="576137"/>
    <lineage>
        <taxon>Eukaryota</taxon>
        <taxon>Fungi</taxon>
        <taxon>Dikarya</taxon>
        <taxon>Ascomycota</taxon>
        <taxon>Pezizomycotina</taxon>
        <taxon>Leotiomycetes</taxon>
        <taxon>Helotiales</taxon>
        <taxon>Mollisiaceae</taxon>
        <taxon>Phialocephala</taxon>
        <taxon>Phialocephala fortinii species complex</taxon>
    </lineage>
</organism>
<evidence type="ECO:0000313" key="3">
    <source>
        <dbReference type="Proteomes" id="UP000184330"/>
    </source>
</evidence>
<evidence type="ECO:0008006" key="4">
    <source>
        <dbReference type="Google" id="ProtNLM"/>
    </source>
</evidence>
<evidence type="ECO:0000313" key="2">
    <source>
        <dbReference type="EMBL" id="CZR55866.1"/>
    </source>
</evidence>
<dbReference type="Gene3D" id="1.25.40.20">
    <property type="entry name" value="Ankyrin repeat-containing domain"/>
    <property type="match status" value="1"/>
</dbReference>
<feature type="compositionally biased region" description="Polar residues" evidence="1">
    <location>
        <begin position="204"/>
        <end position="219"/>
    </location>
</feature>
<dbReference type="AlphaFoldDB" id="A0A1L7WSY8"/>
<evidence type="ECO:0000256" key="1">
    <source>
        <dbReference type="SAM" id="MobiDB-lite"/>
    </source>
</evidence>
<dbReference type="SUPFAM" id="SSF48403">
    <property type="entry name" value="Ankyrin repeat"/>
    <property type="match status" value="1"/>
</dbReference>
<keyword evidence="3" id="KW-1185">Reference proteome</keyword>